<evidence type="ECO:0000313" key="10">
    <source>
        <dbReference type="EMBL" id="RSH81385.1"/>
    </source>
</evidence>
<comment type="function">
    <text evidence="5 6">DNA-dependent RNA polymerase catalyzes the transcription of DNA into RNA using the four ribonucleoside triphosphates as substrates. Specific core component of RNA polymerase III which synthesizes small RNAs, such as 5S rRNA and tRNAs.</text>
</comment>
<dbReference type="PANTHER" id="PTHR12949">
    <property type="entry name" value="RNA POLYMERASE III DNA DIRECTED -RELATED"/>
    <property type="match status" value="1"/>
</dbReference>
<proteinExistence type="inferred from homology"/>
<evidence type="ECO:0000256" key="4">
    <source>
        <dbReference type="ARBA" id="ARBA00023242"/>
    </source>
</evidence>
<evidence type="ECO:0000256" key="6">
    <source>
        <dbReference type="RuleBase" id="RU367076"/>
    </source>
</evidence>
<dbReference type="GO" id="GO:0005666">
    <property type="term" value="C:RNA polymerase III complex"/>
    <property type="evidence" value="ECO:0007669"/>
    <property type="project" value="UniProtKB-UniRule"/>
</dbReference>
<organism evidence="10 11">
    <name type="scientific">Saitozyma podzolica</name>
    <dbReference type="NCBI Taxonomy" id="1890683"/>
    <lineage>
        <taxon>Eukaryota</taxon>
        <taxon>Fungi</taxon>
        <taxon>Dikarya</taxon>
        <taxon>Basidiomycota</taxon>
        <taxon>Agaricomycotina</taxon>
        <taxon>Tremellomycetes</taxon>
        <taxon>Tremellales</taxon>
        <taxon>Trimorphomycetaceae</taxon>
        <taxon>Saitozyma</taxon>
    </lineage>
</organism>
<feature type="domain" description="DNA-directed RNA polymerase III subunit RPC3 winged-helix" evidence="9">
    <location>
        <begin position="377"/>
        <end position="442"/>
    </location>
</feature>
<dbReference type="InterPro" id="IPR013197">
    <property type="entry name" value="RNA_pol_III_RPC82-rel_HTH"/>
</dbReference>
<dbReference type="Pfam" id="PF08221">
    <property type="entry name" value="HTH_9"/>
    <property type="match status" value="1"/>
</dbReference>
<sequence length="549" mass="61148">MSGHGKDAVRLCEHVVRQAFGGVVTRVASILLNRGRLPFPYIVRLAGLPRPTVAAALLLLMQHNLVLSNGVHLRTDPEGLEEMYEFAVLDCLHRLRWGRMLAMTQERLGSVAMEVVRMVMVYGKLTPGDVMRVTSAEGDGQRMAAVQEATVELVRNGLLQPTCPELHVIESDLIQRRFAAKKRQLIKDTGFTMPSAQSLADLQAKSAYEIETEREELRSLGRVLIKTPKVGKKKKAKEEFDYSLKPDVALRINNDRYGVLIRDELVVKAAEDRWNKGAAEVVRAVLAASLDEESTLKDTRTLADVGFNEIVERIPNKAHVVKVHGEIVRTYLAILAGEDQMLANGGAFLRREGSSSNPGFKVELESIAVRLRASLLSELVRQRLNDPAARVLAVVAKAQIASETTVRDCAMLPLREARKILSELQKMSIVETQEVPKTAAKMRTGLPSSAEYHLWQVDLPRVYNALLASVYKTIANAIQRKSAEVEKRKLVLDREARSMGVGGRDRLQQKDQEDLAELDGIVKKLTIAAARSELVVFILRDLPGWPEKW</sequence>
<dbReference type="Pfam" id="PF05645">
    <property type="entry name" value="RNA_pol_Rpc82"/>
    <property type="match status" value="1"/>
</dbReference>
<dbReference type="PANTHER" id="PTHR12949:SF0">
    <property type="entry name" value="DNA-DIRECTED RNA POLYMERASE III SUBUNIT RPC3"/>
    <property type="match status" value="1"/>
</dbReference>
<evidence type="ECO:0000259" key="9">
    <source>
        <dbReference type="Pfam" id="PF22536"/>
    </source>
</evidence>
<dbReference type="InterPro" id="IPR039748">
    <property type="entry name" value="RPC3"/>
</dbReference>
<keyword evidence="2 6" id="KW-0240">DNA-directed RNA polymerase</keyword>
<comment type="similarity">
    <text evidence="6">Belongs to the RNA polymerase beta chain family.</text>
</comment>
<evidence type="ECO:0000313" key="11">
    <source>
        <dbReference type="Proteomes" id="UP000279259"/>
    </source>
</evidence>
<gene>
    <name evidence="10" type="primary">RPC82</name>
    <name evidence="10" type="ORF">EHS25_006917</name>
</gene>
<feature type="domain" description="RNA polymerase III subunit RPC82-related helix-turn-helix" evidence="8">
    <location>
        <begin position="11"/>
        <end position="66"/>
    </location>
</feature>
<evidence type="ECO:0000259" key="8">
    <source>
        <dbReference type="Pfam" id="PF08221"/>
    </source>
</evidence>
<evidence type="ECO:0000256" key="3">
    <source>
        <dbReference type="ARBA" id="ARBA00023163"/>
    </source>
</evidence>
<evidence type="ECO:0000256" key="1">
    <source>
        <dbReference type="ARBA" id="ARBA00004123"/>
    </source>
</evidence>
<dbReference type="OrthoDB" id="272392at2759"/>
<dbReference type="Proteomes" id="UP000279259">
    <property type="component" value="Unassembled WGS sequence"/>
</dbReference>
<evidence type="ECO:0000256" key="2">
    <source>
        <dbReference type="ARBA" id="ARBA00022478"/>
    </source>
</evidence>
<dbReference type="Gene3D" id="1.10.10.10">
    <property type="entry name" value="Winged helix-like DNA-binding domain superfamily/Winged helix DNA-binding domain"/>
    <property type="match status" value="3"/>
</dbReference>
<keyword evidence="4 6" id="KW-0539">Nucleus</keyword>
<keyword evidence="11" id="KW-1185">Reference proteome</keyword>
<feature type="domain" description="RNA polymerase III Rpc82 C -terminal" evidence="7">
    <location>
        <begin position="151"/>
        <end position="317"/>
    </location>
</feature>
<dbReference type="STRING" id="1890683.A0A427XRE5"/>
<comment type="subcellular location">
    <subcellularLocation>
        <location evidence="1 6">Nucleus</location>
    </subcellularLocation>
</comment>
<keyword evidence="3 6" id="KW-0804">Transcription</keyword>
<protein>
    <recommendedName>
        <fullName evidence="6">DNA-directed RNA polymerase III subunit RPC3</fullName>
        <shortName evidence="6">RNA polymerase III subunit C3</shortName>
    </recommendedName>
</protein>
<dbReference type="InterPro" id="IPR008806">
    <property type="entry name" value="RNA_pol_III_Rpc82_C"/>
</dbReference>
<reference evidence="10 11" key="1">
    <citation type="submission" date="2018-11" db="EMBL/GenBank/DDBJ databases">
        <title>Genome sequence of Saitozyma podzolica DSM 27192.</title>
        <authorList>
            <person name="Aliyu H."/>
            <person name="Gorte O."/>
            <person name="Ochsenreither K."/>
        </authorList>
    </citation>
    <scope>NUCLEOTIDE SEQUENCE [LARGE SCALE GENOMIC DNA]</scope>
    <source>
        <strain evidence="10 11">DSM 27192</strain>
    </source>
</reference>
<evidence type="ECO:0000256" key="5">
    <source>
        <dbReference type="ARBA" id="ARBA00025127"/>
    </source>
</evidence>
<dbReference type="InterPro" id="IPR055207">
    <property type="entry name" value="POLR3C_WHD"/>
</dbReference>
<dbReference type="AlphaFoldDB" id="A0A427XRE5"/>
<evidence type="ECO:0000259" key="7">
    <source>
        <dbReference type="Pfam" id="PF05645"/>
    </source>
</evidence>
<dbReference type="InterPro" id="IPR036388">
    <property type="entry name" value="WH-like_DNA-bd_sf"/>
</dbReference>
<dbReference type="Pfam" id="PF22536">
    <property type="entry name" value="WHD_POLR3C"/>
    <property type="match status" value="1"/>
</dbReference>
<comment type="subunit">
    <text evidence="6">Component of the RNA polymerase III (Pol III) complex consisting of 17 subunits.</text>
</comment>
<dbReference type="EMBL" id="RSCD01000031">
    <property type="protein sequence ID" value="RSH81385.1"/>
    <property type="molecule type" value="Genomic_DNA"/>
</dbReference>
<accession>A0A427XRE5</accession>
<comment type="caution">
    <text evidence="10">The sequence shown here is derived from an EMBL/GenBank/DDBJ whole genome shotgun (WGS) entry which is preliminary data.</text>
</comment>
<name>A0A427XRE5_9TREE</name>
<dbReference type="GO" id="GO:0003697">
    <property type="term" value="F:single-stranded DNA binding"/>
    <property type="evidence" value="ECO:0007669"/>
    <property type="project" value="UniProtKB-UniRule"/>
</dbReference>
<dbReference type="GO" id="GO:0006351">
    <property type="term" value="P:DNA-templated transcription"/>
    <property type="evidence" value="ECO:0007669"/>
    <property type="project" value="InterPro"/>
</dbReference>